<sequence length="340" mass="38706">MVVTLNDSILNPLGFSLDLPPLPQPRPLLLVGHGTRDPEGRQAFLDFAQAYYQLDACRPIFPCFLELTEPSIFEVLSQCAAAGYRELSVLPVLLFAARHNKFDVTNELDRARRAFPQLRYHYGRHYGIAPEILTLWRSRLEQLDAPEFNPQGIGREDTVLLVVGRGSSDPDANGDVFKLARMLWEGSGYKTVEVCFIGITHPRLPVGFTRANFYQPRRIIVLPHFMFTGALVKKIYRLTAAAQAAYPDVEFVNLPEIGLHPQLFYLTRQREIETHTGQVAMNCETCKFRLVAGHGHHHHHPHDHEHHSHSHDHGAHHHPHGSSVDLDHLPSYHQRIWQVP</sequence>
<gene>
    <name evidence="4" type="ordered locus">tll1398</name>
</gene>
<proteinExistence type="predicted"/>
<accession>Q8DJ31</accession>
<organism evidence="4 5">
    <name type="scientific">Thermosynechococcus vestitus (strain NIES-2133 / IAM M-273 / BP-1)</name>
    <dbReference type="NCBI Taxonomy" id="197221"/>
    <lineage>
        <taxon>Bacteria</taxon>
        <taxon>Bacillati</taxon>
        <taxon>Cyanobacteriota</taxon>
        <taxon>Cyanophyceae</taxon>
        <taxon>Acaryochloridales</taxon>
        <taxon>Thermosynechococcaceae</taxon>
        <taxon>Thermosynechococcus</taxon>
    </lineage>
</organism>
<name>Q8DJ31_THEVB</name>
<protein>
    <submittedName>
        <fullName evidence="4">Tll1398 protein</fullName>
    </submittedName>
</protein>
<keyword evidence="1" id="KW-0479">Metal-binding</keyword>
<dbReference type="AlphaFoldDB" id="Q8DJ31"/>
<dbReference type="EMBL" id="BA000039">
    <property type="protein sequence ID" value="BAC08950.1"/>
    <property type="molecule type" value="Genomic_DNA"/>
</dbReference>
<evidence type="ECO:0000256" key="2">
    <source>
        <dbReference type="ARBA" id="ARBA00023239"/>
    </source>
</evidence>
<dbReference type="STRING" id="197221.gene:10747997"/>
<dbReference type="Pfam" id="PF01903">
    <property type="entry name" value="CbiX"/>
    <property type="match status" value="2"/>
</dbReference>
<dbReference type="CDD" id="cd03414">
    <property type="entry name" value="CbiX_SirB_C"/>
    <property type="match status" value="1"/>
</dbReference>
<reference evidence="4 5" key="1">
    <citation type="journal article" date="2002" name="DNA Res.">
        <title>Complete genome structure of the thermophilic cyanobacterium Thermosynechococcus elongatus BP-1.</title>
        <authorList>
            <person name="Nakamura Y."/>
            <person name="Kaneko T."/>
            <person name="Sato S."/>
            <person name="Ikeuchi M."/>
            <person name="Katoh H."/>
            <person name="Sasamoto S."/>
            <person name="Watanabe A."/>
            <person name="Iriguchi M."/>
            <person name="Kawashima K."/>
            <person name="Kimura T."/>
            <person name="Kishida Y."/>
            <person name="Kiyokawa C."/>
            <person name="Kohara M."/>
            <person name="Matsumoto M."/>
            <person name="Matsuno A."/>
            <person name="Nakazaki N."/>
            <person name="Shimpo S."/>
            <person name="Sugimoto M."/>
            <person name="Takeuchi C."/>
            <person name="Yamada M."/>
            <person name="Tabata S."/>
        </authorList>
    </citation>
    <scope>NUCLEOTIDE SEQUENCE [LARGE SCALE GENOMIC DNA]</scope>
    <source>
        <strain evidence="5">IAM M-273 / NIES-2133 / BP-1</strain>
    </source>
</reference>
<dbReference type="InterPro" id="IPR050963">
    <property type="entry name" value="Sirohydro_Cobaltochel/CbiX"/>
</dbReference>
<evidence type="ECO:0000256" key="3">
    <source>
        <dbReference type="SAM" id="MobiDB-lite"/>
    </source>
</evidence>
<keyword evidence="5" id="KW-1185">Reference proteome</keyword>
<dbReference type="PANTHER" id="PTHR33542:SF3">
    <property type="entry name" value="SIROHYDROCHLORIN FERROCHELATASE, CHLOROPLASTIC"/>
    <property type="match status" value="1"/>
</dbReference>
<evidence type="ECO:0000313" key="4">
    <source>
        <dbReference type="EMBL" id="BAC08950.1"/>
    </source>
</evidence>
<feature type="region of interest" description="Disordered" evidence="3">
    <location>
        <begin position="294"/>
        <end position="325"/>
    </location>
</feature>
<dbReference type="CDD" id="cd03416">
    <property type="entry name" value="CbiX_SirB_N"/>
    <property type="match status" value="1"/>
</dbReference>
<dbReference type="PATRIC" id="fig|197221.4.peg.1471"/>
<evidence type="ECO:0000313" key="5">
    <source>
        <dbReference type="Proteomes" id="UP000000440"/>
    </source>
</evidence>
<dbReference type="InterPro" id="IPR002762">
    <property type="entry name" value="CbiX-like"/>
</dbReference>
<dbReference type="KEGG" id="tel:tll1398"/>
<dbReference type="Gene3D" id="3.40.50.1400">
    <property type="match status" value="2"/>
</dbReference>
<dbReference type="GO" id="GO:0046872">
    <property type="term" value="F:metal ion binding"/>
    <property type="evidence" value="ECO:0007669"/>
    <property type="project" value="UniProtKB-KW"/>
</dbReference>
<dbReference type="EnsemblBacteria" id="BAC08950">
    <property type="protein sequence ID" value="BAC08950"/>
    <property type="gene ID" value="BAC08950"/>
</dbReference>
<dbReference type="PANTHER" id="PTHR33542">
    <property type="entry name" value="SIROHYDROCHLORIN FERROCHELATASE, CHLOROPLASTIC"/>
    <property type="match status" value="1"/>
</dbReference>
<dbReference type="eggNOG" id="COG2138">
    <property type="taxonomic scope" value="Bacteria"/>
</dbReference>
<dbReference type="RefSeq" id="WP_011057238.1">
    <property type="nucleotide sequence ID" value="NC_004113.1"/>
</dbReference>
<evidence type="ECO:0000256" key="1">
    <source>
        <dbReference type="ARBA" id="ARBA00022723"/>
    </source>
</evidence>
<dbReference type="Proteomes" id="UP000000440">
    <property type="component" value="Chromosome"/>
</dbReference>
<dbReference type="GO" id="GO:0016829">
    <property type="term" value="F:lyase activity"/>
    <property type="evidence" value="ECO:0007669"/>
    <property type="project" value="UniProtKB-KW"/>
</dbReference>
<keyword evidence="2" id="KW-0456">Lyase</keyword>
<feature type="compositionally biased region" description="Basic residues" evidence="3">
    <location>
        <begin position="294"/>
        <end position="320"/>
    </location>
</feature>
<dbReference type="SUPFAM" id="SSF53800">
    <property type="entry name" value="Chelatase"/>
    <property type="match status" value="1"/>
</dbReference>